<gene>
    <name evidence="2" type="ORF">K458DRAFT_487247</name>
</gene>
<evidence type="ECO:0000256" key="1">
    <source>
        <dbReference type="SAM" id="Phobius"/>
    </source>
</evidence>
<keyword evidence="1" id="KW-0812">Transmembrane</keyword>
<keyword evidence="1" id="KW-1133">Transmembrane helix</keyword>
<sequence>MRLQRISDDFGDDVMGPTVLLNSFEMFALIICTVSSTIAVQNCNYTASMSDTNFLSTIFLITCAVGIFTWGMVRGLTARQDIEDYTTMRLDKVHAREIADIKESNKNDIARFVKENADLRRSFDRAAVDYEWAMGMYTDQRIRNQELDARVAYLEQRLHEFGKMTPTGQAPLHSAPASQVSFAVPPRRGPSVTFAFPESMDGERA</sequence>
<feature type="transmembrane region" description="Helical" evidence="1">
    <location>
        <begin position="20"/>
        <end position="40"/>
    </location>
</feature>
<dbReference type="Proteomes" id="UP000799291">
    <property type="component" value="Unassembled WGS sequence"/>
</dbReference>
<protein>
    <submittedName>
        <fullName evidence="2">Uncharacterized protein</fullName>
    </submittedName>
</protein>
<accession>A0A6G1J1B2</accession>
<reference evidence="2" key="1">
    <citation type="journal article" date="2020" name="Stud. Mycol.">
        <title>101 Dothideomycetes genomes: a test case for predicting lifestyles and emergence of pathogens.</title>
        <authorList>
            <person name="Haridas S."/>
            <person name="Albert R."/>
            <person name="Binder M."/>
            <person name="Bloem J."/>
            <person name="Labutti K."/>
            <person name="Salamov A."/>
            <person name="Andreopoulos B."/>
            <person name="Baker S."/>
            <person name="Barry K."/>
            <person name="Bills G."/>
            <person name="Bluhm B."/>
            <person name="Cannon C."/>
            <person name="Castanera R."/>
            <person name="Culley D."/>
            <person name="Daum C."/>
            <person name="Ezra D."/>
            <person name="Gonzalez J."/>
            <person name="Henrissat B."/>
            <person name="Kuo A."/>
            <person name="Liang C."/>
            <person name="Lipzen A."/>
            <person name="Lutzoni F."/>
            <person name="Magnuson J."/>
            <person name="Mondo S."/>
            <person name="Nolan M."/>
            <person name="Ohm R."/>
            <person name="Pangilinan J."/>
            <person name="Park H.-J."/>
            <person name="Ramirez L."/>
            <person name="Alfaro M."/>
            <person name="Sun H."/>
            <person name="Tritt A."/>
            <person name="Yoshinaga Y."/>
            <person name="Zwiers L.-H."/>
            <person name="Turgeon B."/>
            <person name="Goodwin S."/>
            <person name="Spatafora J."/>
            <person name="Crous P."/>
            <person name="Grigoriev I."/>
        </authorList>
    </citation>
    <scope>NUCLEOTIDE SEQUENCE</scope>
    <source>
        <strain evidence="2">CBS 122367</strain>
    </source>
</reference>
<dbReference type="EMBL" id="MU005581">
    <property type="protein sequence ID" value="KAF2684306.1"/>
    <property type="molecule type" value="Genomic_DNA"/>
</dbReference>
<dbReference type="OrthoDB" id="3776590at2759"/>
<evidence type="ECO:0000313" key="3">
    <source>
        <dbReference type="Proteomes" id="UP000799291"/>
    </source>
</evidence>
<keyword evidence="3" id="KW-1185">Reference proteome</keyword>
<feature type="transmembrane region" description="Helical" evidence="1">
    <location>
        <begin position="52"/>
        <end position="73"/>
    </location>
</feature>
<dbReference type="AlphaFoldDB" id="A0A6G1J1B2"/>
<evidence type="ECO:0000313" key="2">
    <source>
        <dbReference type="EMBL" id="KAF2684306.1"/>
    </source>
</evidence>
<name>A0A6G1J1B2_9PLEO</name>
<proteinExistence type="predicted"/>
<keyword evidence="1" id="KW-0472">Membrane</keyword>
<organism evidence="2 3">
    <name type="scientific">Lentithecium fluviatile CBS 122367</name>
    <dbReference type="NCBI Taxonomy" id="1168545"/>
    <lineage>
        <taxon>Eukaryota</taxon>
        <taxon>Fungi</taxon>
        <taxon>Dikarya</taxon>
        <taxon>Ascomycota</taxon>
        <taxon>Pezizomycotina</taxon>
        <taxon>Dothideomycetes</taxon>
        <taxon>Pleosporomycetidae</taxon>
        <taxon>Pleosporales</taxon>
        <taxon>Massarineae</taxon>
        <taxon>Lentitheciaceae</taxon>
        <taxon>Lentithecium</taxon>
    </lineage>
</organism>